<evidence type="ECO:0000256" key="1">
    <source>
        <dbReference type="ARBA" id="ARBA00023015"/>
    </source>
</evidence>
<dbReference type="GO" id="GO:0003700">
    <property type="term" value="F:DNA-binding transcription factor activity"/>
    <property type="evidence" value="ECO:0007669"/>
    <property type="project" value="InterPro"/>
</dbReference>
<dbReference type="SUPFAM" id="SSF46785">
    <property type="entry name" value="Winged helix' DNA-binding domain"/>
    <property type="match status" value="1"/>
</dbReference>
<protein>
    <submittedName>
        <fullName evidence="5">MarR family transcriptional regulator</fullName>
    </submittedName>
</protein>
<dbReference type="PANTHER" id="PTHR42756:SF1">
    <property type="entry name" value="TRANSCRIPTIONAL REPRESSOR OF EMRAB OPERON"/>
    <property type="match status" value="1"/>
</dbReference>
<dbReference type="Proteomes" id="UP000304148">
    <property type="component" value="Chromosome"/>
</dbReference>
<evidence type="ECO:0000256" key="3">
    <source>
        <dbReference type="ARBA" id="ARBA00023163"/>
    </source>
</evidence>
<evidence type="ECO:0000256" key="2">
    <source>
        <dbReference type="ARBA" id="ARBA00023125"/>
    </source>
</evidence>
<evidence type="ECO:0000259" key="4">
    <source>
        <dbReference type="PROSITE" id="PS50995"/>
    </source>
</evidence>
<dbReference type="InterPro" id="IPR036390">
    <property type="entry name" value="WH_DNA-bd_sf"/>
</dbReference>
<dbReference type="Gene3D" id="1.10.10.10">
    <property type="entry name" value="Winged helix-like DNA-binding domain superfamily/Winged helix DNA-binding domain"/>
    <property type="match status" value="1"/>
</dbReference>
<dbReference type="PROSITE" id="PS50995">
    <property type="entry name" value="HTH_MARR_2"/>
    <property type="match status" value="1"/>
</dbReference>
<dbReference type="InterPro" id="IPR036388">
    <property type="entry name" value="WH-like_DNA-bd_sf"/>
</dbReference>
<dbReference type="EMBL" id="LS992241">
    <property type="protein sequence ID" value="SYX83845.1"/>
    <property type="molecule type" value="Genomic_DNA"/>
</dbReference>
<gene>
    <name evidence="5" type="ORF">PBLR_12267</name>
</gene>
<dbReference type="Pfam" id="PF12802">
    <property type="entry name" value="MarR_2"/>
    <property type="match status" value="1"/>
</dbReference>
<feature type="domain" description="HTH marR-type" evidence="4">
    <location>
        <begin position="1"/>
        <end position="137"/>
    </location>
</feature>
<evidence type="ECO:0000313" key="5">
    <source>
        <dbReference type="EMBL" id="SYX83845.1"/>
    </source>
</evidence>
<dbReference type="AlphaFoldDB" id="A0A383R9Q9"/>
<keyword evidence="2" id="KW-0238">DNA-binding</keyword>
<dbReference type="InterPro" id="IPR000835">
    <property type="entry name" value="HTH_MarR-typ"/>
</dbReference>
<dbReference type="GO" id="GO:0003677">
    <property type="term" value="F:DNA binding"/>
    <property type="evidence" value="ECO:0007669"/>
    <property type="project" value="UniProtKB-KW"/>
</dbReference>
<dbReference type="PANTHER" id="PTHR42756">
    <property type="entry name" value="TRANSCRIPTIONAL REGULATOR, MARR"/>
    <property type="match status" value="1"/>
</dbReference>
<reference evidence="6" key="1">
    <citation type="submission" date="2018-08" db="EMBL/GenBank/DDBJ databases">
        <authorList>
            <person name="Chevrot R."/>
        </authorList>
    </citation>
    <scope>NUCLEOTIDE SEQUENCE [LARGE SCALE GENOMIC DNA]</scope>
</reference>
<proteinExistence type="predicted"/>
<sequence length="149" mass="17382">MIAEYRRIMNELNDAFQDYFTVYNKGAKQIDEYHLTVQQENTLLFIMRNERTTAHEIAAAFSISKSAVSQVLSKLEAGHFIIRKSNPDNLRESFILLGEEGTKYAEVINKADELIVQKFSSHIELEELEQMLHTMRKINRVITRSEEEQ</sequence>
<dbReference type="RefSeq" id="WP_138185849.1">
    <property type="nucleotide sequence ID" value="NZ_LS992241.1"/>
</dbReference>
<accession>A0A383R9Q9</accession>
<keyword evidence="1" id="KW-0805">Transcription regulation</keyword>
<name>A0A383R9Q9_PAEAL</name>
<keyword evidence="3" id="KW-0804">Transcription</keyword>
<organism evidence="5 6">
    <name type="scientific">Paenibacillus alvei</name>
    <name type="common">Bacillus alvei</name>
    <dbReference type="NCBI Taxonomy" id="44250"/>
    <lineage>
        <taxon>Bacteria</taxon>
        <taxon>Bacillati</taxon>
        <taxon>Bacillota</taxon>
        <taxon>Bacilli</taxon>
        <taxon>Bacillales</taxon>
        <taxon>Paenibacillaceae</taxon>
        <taxon>Paenibacillus</taxon>
    </lineage>
</organism>
<evidence type="ECO:0000313" key="6">
    <source>
        <dbReference type="Proteomes" id="UP000304148"/>
    </source>
</evidence>
<dbReference type="SMART" id="SM00347">
    <property type="entry name" value="HTH_MARR"/>
    <property type="match status" value="1"/>
</dbReference>